<sequence>METRETSGPTLAFLVGTTLLMLVVGFIWATRPFPSLSSYSDSSRCVDTQVAAGQKVHPSEVLVSVFNAGRKSGGAGTAMKKLMRRGFAPGDTGNAGTASVRKVEIWADPSSPAAQLVAAQFGSGTPIVSGKPVLGDGIVVVVGDGLRAWHPKVAAVTAEADTYICGPKVP</sequence>
<feature type="transmembrane region" description="Helical" evidence="1">
    <location>
        <begin position="12"/>
        <end position="30"/>
    </location>
</feature>
<feature type="domain" description="LytR/CpsA/Psr regulator C-terminal" evidence="2">
    <location>
        <begin position="61"/>
        <end position="144"/>
    </location>
</feature>
<evidence type="ECO:0000259" key="2">
    <source>
        <dbReference type="Pfam" id="PF13399"/>
    </source>
</evidence>
<gene>
    <name evidence="3" type="ORF">Q5722_06485</name>
</gene>
<keyword evidence="1" id="KW-0812">Transmembrane</keyword>
<evidence type="ECO:0000313" key="4">
    <source>
        <dbReference type="Proteomes" id="UP001233314"/>
    </source>
</evidence>
<evidence type="ECO:0000313" key="3">
    <source>
        <dbReference type="EMBL" id="MDO7868012.1"/>
    </source>
</evidence>
<keyword evidence="1" id="KW-1133">Transmembrane helix</keyword>
<organism evidence="3 4">
    <name type="scientific">Nocardioides jiangxiensis</name>
    <dbReference type="NCBI Taxonomy" id="3064524"/>
    <lineage>
        <taxon>Bacteria</taxon>
        <taxon>Bacillati</taxon>
        <taxon>Actinomycetota</taxon>
        <taxon>Actinomycetes</taxon>
        <taxon>Propionibacteriales</taxon>
        <taxon>Nocardioidaceae</taxon>
        <taxon>Nocardioides</taxon>
    </lineage>
</organism>
<keyword evidence="1" id="KW-0472">Membrane</keyword>
<protein>
    <submittedName>
        <fullName evidence="3">LytR C-terminal domain-containing protein</fullName>
    </submittedName>
</protein>
<name>A0ABT9AZY2_9ACTN</name>
<reference evidence="3 4" key="1">
    <citation type="submission" date="2023-07" db="EMBL/GenBank/DDBJ databases">
        <title>Nocardioides sp. nov WY-20 isolated from soil.</title>
        <authorList>
            <person name="Liu B."/>
            <person name="Wan Y."/>
        </authorList>
    </citation>
    <scope>NUCLEOTIDE SEQUENCE [LARGE SCALE GENOMIC DNA]</scope>
    <source>
        <strain evidence="3 4">WY-20</strain>
    </source>
</reference>
<evidence type="ECO:0000256" key="1">
    <source>
        <dbReference type="SAM" id="Phobius"/>
    </source>
</evidence>
<dbReference type="InterPro" id="IPR027381">
    <property type="entry name" value="LytR/CpsA/Psr_C"/>
</dbReference>
<dbReference type="Proteomes" id="UP001233314">
    <property type="component" value="Unassembled WGS sequence"/>
</dbReference>
<dbReference type="EMBL" id="JAUQTA010000001">
    <property type="protein sequence ID" value="MDO7868012.1"/>
    <property type="molecule type" value="Genomic_DNA"/>
</dbReference>
<comment type="caution">
    <text evidence="3">The sequence shown here is derived from an EMBL/GenBank/DDBJ whole genome shotgun (WGS) entry which is preliminary data.</text>
</comment>
<dbReference type="Pfam" id="PF13399">
    <property type="entry name" value="LytR_C"/>
    <property type="match status" value="1"/>
</dbReference>
<proteinExistence type="predicted"/>
<dbReference type="Gene3D" id="3.30.70.2390">
    <property type="match status" value="1"/>
</dbReference>
<dbReference type="RefSeq" id="WP_305027391.1">
    <property type="nucleotide sequence ID" value="NZ_JAUQTA010000001.1"/>
</dbReference>
<keyword evidence="4" id="KW-1185">Reference proteome</keyword>
<accession>A0ABT9AZY2</accession>